<comment type="caution">
    <text evidence="1">The sequence shown here is derived from an EMBL/GenBank/DDBJ whole genome shotgun (WGS) entry which is preliminary data.</text>
</comment>
<proteinExistence type="predicted"/>
<accession>A0A7J8G0A2</accession>
<evidence type="ECO:0000313" key="1">
    <source>
        <dbReference type="EMBL" id="KAF6452832.1"/>
    </source>
</evidence>
<reference evidence="1 2" key="1">
    <citation type="journal article" date="2020" name="Nature">
        <title>Six reference-quality genomes reveal evolution of bat adaptations.</title>
        <authorList>
            <person name="Jebb D."/>
            <person name="Huang Z."/>
            <person name="Pippel M."/>
            <person name="Hughes G.M."/>
            <person name="Lavrichenko K."/>
            <person name="Devanna P."/>
            <person name="Winkler S."/>
            <person name="Jermiin L.S."/>
            <person name="Skirmuntt E.C."/>
            <person name="Katzourakis A."/>
            <person name="Burkitt-Gray L."/>
            <person name="Ray D.A."/>
            <person name="Sullivan K.A.M."/>
            <person name="Roscito J.G."/>
            <person name="Kirilenko B.M."/>
            <person name="Davalos L.M."/>
            <person name="Corthals A.P."/>
            <person name="Power M.L."/>
            <person name="Jones G."/>
            <person name="Ransome R.D."/>
            <person name="Dechmann D.K.N."/>
            <person name="Locatelli A.G."/>
            <person name="Puechmaille S.J."/>
            <person name="Fedrigo O."/>
            <person name="Jarvis E.D."/>
            <person name="Hiller M."/>
            <person name="Vernes S.C."/>
            <person name="Myers E.W."/>
            <person name="Teeling E.C."/>
        </authorList>
    </citation>
    <scope>NUCLEOTIDE SEQUENCE [LARGE SCALE GENOMIC DNA]</scope>
    <source>
        <strain evidence="1">MMolMol1</strain>
        <tissue evidence="1">Muscle</tissue>
    </source>
</reference>
<dbReference type="EMBL" id="JACASF010000010">
    <property type="protein sequence ID" value="KAF6452832.1"/>
    <property type="molecule type" value="Genomic_DNA"/>
</dbReference>
<keyword evidence="2" id="KW-1185">Reference proteome</keyword>
<dbReference type="Proteomes" id="UP000550707">
    <property type="component" value="Unassembled WGS sequence"/>
</dbReference>
<evidence type="ECO:0000313" key="2">
    <source>
        <dbReference type="Proteomes" id="UP000550707"/>
    </source>
</evidence>
<organism evidence="1 2">
    <name type="scientific">Molossus molossus</name>
    <name type="common">Pallas' mastiff bat</name>
    <name type="synonym">Vespertilio molossus</name>
    <dbReference type="NCBI Taxonomy" id="27622"/>
    <lineage>
        <taxon>Eukaryota</taxon>
        <taxon>Metazoa</taxon>
        <taxon>Chordata</taxon>
        <taxon>Craniata</taxon>
        <taxon>Vertebrata</taxon>
        <taxon>Euteleostomi</taxon>
        <taxon>Mammalia</taxon>
        <taxon>Eutheria</taxon>
        <taxon>Laurasiatheria</taxon>
        <taxon>Chiroptera</taxon>
        <taxon>Yangochiroptera</taxon>
        <taxon>Molossidae</taxon>
        <taxon>Molossus</taxon>
    </lineage>
</organism>
<protein>
    <submittedName>
        <fullName evidence="1">Uncharacterized protein</fullName>
    </submittedName>
</protein>
<gene>
    <name evidence="1" type="ORF">HJG59_008173</name>
</gene>
<name>A0A7J8G0A2_MOLMO</name>
<sequence>MCPFHVDVSLSPLTPSHSICTKNGKMSLGENKKKKSSIIFFSLLILERGEGRGRDRNINERTSTGCFLQAPIRDLAHNMGMGMGMGMGMRSDWESNQRPLGAWVNSQPLSHTNRASLYSYNNVS</sequence>
<dbReference type="AlphaFoldDB" id="A0A7J8G0A2"/>
<dbReference type="InParanoid" id="A0A7J8G0A2"/>